<dbReference type="PANTHER" id="PTHR11247:SF27">
    <property type="entry name" value="LYSOSOMAL THIOESTERASE PPT2"/>
    <property type="match status" value="1"/>
</dbReference>
<evidence type="ECO:0000256" key="8">
    <source>
        <dbReference type="ARBA" id="ARBA00073881"/>
    </source>
</evidence>
<comment type="subcellular location">
    <subcellularLocation>
        <location evidence="1">Lysosome</location>
    </subcellularLocation>
</comment>
<keyword evidence="4" id="KW-0378">Hydrolase</keyword>
<dbReference type="Pfam" id="PF02089">
    <property type="entry name" value="Palm_thioest"/>
    <property type="match status" value="1"/>
</dbReference>
<dbReference type="InterPro" id="IPR029058">
    <property type="entry name" value="AB_hydrolase_fold"/>
</dbReference>
<evidence type="ECO:0000256" key="10">
    <source>
        <dbReference type="ARBA" id="ARBA00093353"/>
    </source>
</evidence>
<protein>
    <recommendedName>
        <fullName evidence="8">Lysosomal thioesterase PPT2</fullName>
        <ecNumber evidence="7">3.1.2.2</ecNumber>
    </recommendedName>
</protein>
<evidence type="ECO:0000256" key="6">
    <source>
        <dbReference type="ARBA" id="ARBA00023228"/>
    </source>
</evidence>
<dbReference type="GeneID" id="114494586"/>
<dbReference type="SUPFAM" id="SSF53474">
    <property type="entry name" value="alpha/beta-Hydrolases"/>
    <property type="match status" value="1"/>
</dbReference>
<gene>
    <name evidence="13" type="primary">LOC114494586</name>
</gene>
<evidence type="ECO:0000256" key="11">
    <source>
        <dbReference type="SAM" id="SignalP"/>
    </source>
</evidence>
<accession>A0A7E6DLC7</accession>
<keyword evidence="12" id="KW-1185">Reference proteome</keyword>
<dbReference type="RefSeq" id="XP_035879772.1">
    <property type="nucleotide sequence ID" value="XM_036023879.1"/>
</dbReference>
<dbReference type="GO" id="GO:0016790">
    <property type="term" value="F:thiolester hydrolase activity"/>
    <property type="evidence" value="ECO:0007669"/>
    <property type="project" value="TreeGrafter"/>
</dbReference>
<evidence type="ECO:0000256" key="3">
    <source>
        <dbReference type="ARBA" id="ARBA00022729"/>
    </source>
</evidence>
<proteinExistence type="inferred from homology"/>
<name>A0A7E6DLC7_9CHIR</name>
<feature type="chain" id="PRO_5028891139" description="Lysosomal thioesterase PPT2" evidence="11">
    <location>
        <begin position="31"/>
        <end position="315"/>
    </location>
</feature>
<dbReference type="Proteomes" id="UP000504628">
    <property type="component" value="Chromosome 4"/>
</dbReference>
<dbReference type="GO" id="GO:0005764">
    <property type="term" value="C:lysosome"/>
    <property type="evidence" value="ECO:0007669"/>
    <property type="project" value="UniProtKB-SubCell"/>
</dbReference>
<organism evidence="12 13">
    <name type="scientific">Phyllostomus discolor</name>
    <name type="common">pale spear-nosed bat</name>
    <dbReference type="NCBI Taxonomy" id="89673"/>
    <lineage>
        <taxon>Eukaryota</taxon>
        <taxon>Metazoa</taxon>
        <taxon>Chordata</taxon>
        <taxon>Craniata</taxon>
        <taxon>Vertebrata</taxon>
        <taxon>Euteleostomi</taxon>
        <taxon>Mammalia</taxon>
        <taxon>Eutheria</taxon>
        <taxon>Laurasiatheria</taxon>
        <taxon>Chiroptera</taxon>
        <taxon>Yangochiroptera</taxon>
        <taxon>Phyllostomidae</taxon>
        <taxon>Phyllostominae</taxon>
        <taxon>Phyllostomus</taxon>
    </lineage>
</organism>
<keyword evidence="3 11" id="KW-0732">Signal</keyword>
<comment type="function">
    <text evidence="10">Catalyzes the cleavage of thioester bonds from S-palmitoyl-CoA or S-palmitoyl-N-acetylcysteamine (unbranched structures) but does not have activity against palmitoylcysteine or palmitoylated proteins, branched structures or bulky head groups. Conversely, hydrolyzes both long and short chain fatty acyl-CoA substrate.</text>
</comment>
<dbReference type="Gene3D" id="3.40.50.1820">
    <property type="entry name" value="alpha/beta hydrolase"/>
    <property type="match status" value="1"/>
</dbReference>
<dbReference type="PANTHER" id="PTHR11247">
    <property type="entry name" value="PALMITOYL-PROTEIN THIOESTERASE/DOLICHYLDIPHOSPHATASE 1"/>
    <property type="match status" value="1"/>
</dbReference>
<evidence type="ECO:0000256" key="4">
    <source>
        <dbReference type="ARBA" id="ARBA00022801"/>
    </source>
</evidence>
<dbReference type="FunFam" id="3.40.50.1820:FF:000037">
    <property type="entry name" value="Lysosomal thioesterase PPT2 homolog"/>
    <property type="match status" value="1"/>
</dbReference>
<comment type="similarity">
    <text evidence="2">Belongs to the palmitoyl-protein thioesterase family.</text>
</comment>
<dbReference type="EC" id="3.1.2.2" evidence="7"/>
<dbReference type="GO" id="GO:0098599">
    <property type="term" value="F:palmitoyl hydrolase activity"/>
    <property type="evidence" value="ECO:0007669"/>
    <property type="project" value="UniProtKB-ARBA"/>
</dbReference>
<reference evidence="13" key="1">
    <citation type="submission" date="2025-08" db="UniProtKB">
        <authorList>
            <consortium name="RefSeq"/>
        </authorList>
    </citation>
    <scope>IDENTIFICATION</scope>
    <source>
        <tissue evidence="13">Muscle</tissue>
    </source>
</reference>
<evidence type="ECO:0000256" key="7">
    <source>
        <dbReference type="ARBA" id="ARBA00038848"/>
    </source>
</evidence>
<evidence type="ECO:0000256" key="5">
    <source>
        <dbReference type="ARBA" id="ARBA00023180"/>
    </source>
</evidence>
<evidence type="ECO:0000256" key="9">
    <source>
        <dbReference type="ARBA" id="ARBA00093223"/>
    </source>
</evidence>
<evidence type="ECO:0000313" key="13">
    <source>
        <dbReference type="RefSeq" id="XP_035879772.1"/>
    </source>
</evidence>
<evidence type="ECO:0000256" key="1">
    <source>
        <dbReference type="ARBA" id="ARBA00004371"/>
    </source>
</evidence>
<keyword evidence="6" id="KW-0458">Lysosome</keyword>
<feature type="signal peptide" evidence="11">
    <location>
        <begin position="1"/>
        <end position="30"/>
    </location>
</feature>
<evidence type="ECO:0000256" key="2">
    <source>
        <dbReference type="ARBA" id="ARBA00010758"/>
    </source>
</evidence>
<comment type="catalytic activity">
    <reaction evidence="9">
        <text>S-hexadecanoyl-N-acetylcysteamine + H2O = N-acetylcysteamine + hexadecanoate + H(+)</text>
        <dbReference type="Rhea" id="RHEA:84099"/>
        <dbReference type="ChEBI" id="CHEBI:7896"/>
        <dbReference type="ChEBI" id="CHEBI:15377"/>
        <dbReference type="ChEBI" id="CHEBI:15378"/>
        <dbReference type="ChEBI" id="CHEBI:74410"/>
        <dbReference type="ChEBI" id="CHEBI:233601"/>
    </reaction>
</comment>
<sequence length="315" mass="35413">MLGLRGPGLPAAGILCLLSFLALLLLPTVPAPHRASYKPVIVVHGLFDSSYSFRHLLEYINETHPGTVVTVLDLFDGRESLRPLWEQVQGFREAVAPIMAKAPQGVHLICYSQGGLVCRALLSVMDEHNVDSFISLSSPQMGQYGDTDYLKWLFPTSMRSNLYRICYSPWGQEFSICNYWHDPHHDDLYLNASSFLALINGERDHPNATVWRKNFLRVGRMVLIGGPDDGVITPWQSSSPDNGPPPSLYSFFGFYDENETVLEMEEQLVYLRDSFGLKTLLARGAIVRCPMAGIAHTAWHSNHTLYEICIEPWLS</sequence>
<dbReference type="AlphaFoldDB" id="A0A7E6DLC7"/>
<evidence type="ECO:0000313" key="12">
    <source>
        <dbReference type="Proteomes" id="UP000504628"/>
    </source>
</evidence>
<keyword evidence="5" id="KW-0325">Glycoprotein</keyword>